<dbReference type="Gene3D" id="3.40.50.300">
    <property type="entry name" value="P-loop containing nucleotide triphosphate hydrolases"/>
    <property type="match status" value="1"/>
</dbReference>
<dbReference type="SUPFAM" id="SSF52540">
    <property type="entry name" value="P-loop containing nucleoside triphosphate hydrolases"/>
    <property type="match status" value="1"/>
</dbReference>
<dbReference type="AlphaFoldDB" id="A0A916IQ19"/>
<feature type="binding site" evidence="1">
    <location>
        <begin position="138"/>
        <end position="142"/>
    </location>
    <ligand>
        <name>ATP</name>
        <dbReference type="ChEBI" id="CHEBI:30616"/>
    </ligand>
</feature>
<keyword evidence="1" id="KW-0067">ATP-binding</keyword>
<evidence type="ECO:0000313" key="3">
    <source>
        <dbReference type="EMBL" id="CAG2129669.1"/>
    </source>
</evidence>
<protein>
    <submittedName>
        <fullName evidence="3">Deoxyguanosine kinase</fullName>
        <ecNumber evidence="3">2.7.1.113</ecNumber>
    </submittedName>
</protein>
<dbReference type="GO" id="GO:0005524">
    <property type="term" value="F:ATP binding"/>
    <property type="evidence" value="ECO:0007669"/>
    <property type="project" value="UniProtKB-KW"/>
</dbReference>
<keyword evidence="3" id="KW-0418">Kinase</keyword>
<dbReference type="PIRSF" id="PIRSF000705">
    <property type="entry name" value="DNK"/>
    <property type="match status" value="1"/>
</dbReference>
<dbReference type="EMBL" id="CAJPUY010000002">
    <property type="protein sequence ID" value="CAG2129669.1"/>
    <property type="molecule type" value="Genomic_DNA"/>
</dbReference>
<dbReference type="Pfam" id="PF01712">
    <property type="entry name" value="dNK"/>
    <property type="match status" value="1"/>
</dbReference>
<proteinExistence type="predicted"/>
<dbReference type="CDD" id="cd01673">
    <property type="entry name" value="dNK"/>
    <property type="match status" value="1"/>
</dbReference>
<reference evidence="3" key="1">
    <citation type="submission" date="2021-03" db="EMBL/GenBank/DDBJ databases">
        <authorList>
            <person name="Peeters C."/>
        </authorList>
    </citation>
    <scope>NUCLEOTIDE SEQUENCE</scope>
    <source>
        <strain evidence="3">LMG 31506</strain>
    </source>
</reference>
<keyword evidence="1" id="KW-0547">Nucleotide-binding</keyword>
<evidence type="ECO:0000259" key="2">
    <source>
        <dbReference type="Pfam" id="PF01712"/>
    </source>
</evidence>
<organism evidence="3 4">
    <name type="scientific">Cupriavidus yeoncheonensis</name>
    <dbReference type="NCBI Taxonomy" id="1462994"/>
    <lineage>
        <taxon>Bacteria</taxon>
        <taxon>Pseudomonadati</taxon>
        <taxon>Pseudomonadota</taxon>
        <taxon>Betaproteobacteria</taxon>
        <taxon>Burkholderiales</taxon>
        <taxon>Burkholderiaceae</taxon>
        <taxon>Cupriavidus</taxon>
    </lineage>
</organism>
<feature type="domain" description="Deoxynucleoside kinase" evidence="2">
    <location>
        <begin position="8"/>
        <end position="201"/>
    </location>
</feature>
<dbReference type="GO" id="GO:0004138">
    <property type="term" value="F:deoxyguanosine kinase activity"/>
    <property type="evidence" value="ECO:0007669"/>
    <property type="project" value="UniProtKB-EC"/>
</dbReference>
<dbReference type="GO" id="GO:0005737">
    <property type="term" value="C:cytoplasm"/>
    <property type="evidence" value="ECO:0007669"/>
    <property type="project" value="TreeGrafter"/>
</dbReference>
<keyword evidence="3" id="KW-0808">Transferase</keyword>
<keyword evidence="4" id="KW-1185">Reference proteome</keyword>
<comment type="caution">
    <text evidence="3">The sequence shown here is derived from an EMBL/GenBank/DDBJ whole genome shotgun (WGS) entry which is preliminary data.</text>
</comment>
<evidence type="ECO:0000313" key="4">
    <source>
        <dbReference type="Proteomes" id="UP000672934"/>
    </source>
</evidence>
<accession>A0A916IQ19</accession>
<dbReference type="InterPro" id="IPR027417">
    <property type="entry name" value="P-loop_NTPase"/>
</dbReference>
<gene>
    <name evidence="3" type="primary">dgk</name>
    <name evidence="3" type="ORF">LMG31506_00682</name>
</gene>
<sequence length="214" mass="24260">MLEHLRRIVVEGPVGSGKTALAQRLAHTLHAAELLDGARATPFLERFYREPARYALPLQLACLNKRADQLQQWQNALLAGQRMVTNFLFARDRLYASLTLPEDELALYDAIAARLQLPPQRTDLVIMLQATPSLLRERIARRGEPGEATGIDEQHLQRLTDAYGELFHRYDEAPVLIVDTAHFNPVDNDGDFRTLLTRIENMRGRRAFLNLAAP</sequence>
<dbReference type="InterPro" id="IPR031314">
    <property type="entry name" value="DNK_dom"/>
</dbReference>
<dbReference type="RefSeq" id="WP_211945695.1">
    <property type="nucleotide sequence ID" value="NZ_CAJPUY010000002.1"/>
</dbReference>
<dbReference type="PANTHER" id="PTHR10513">
    <property type="entry name" value="DEOXYNUCLEOSIDE KINASE"/>
    <property type="match status" value="1"/>
</dbReference>
<dbReference type="PANTHER" id="PTHR10513:SF46">
    <property type="entry name" value="DEOXYGUANOSINE KINASE"/>
    <property type="match status" value="1"/>
</dbReference>
<dbReference type="EC" id="2.7.1.113" evidence="3"/>
<evidence type="ECO:0000256" key="1">
    <source>
        <dbReference type="PIRSR" id="PIRSR000705-3"/>
    </source>
</evidence>
<dbReference type="InterPro" id="IPR002624">
    <property type="entry name" value="DCK/DGK"/>
</dbReference>
<dbReference type="InterPro" id="IPR050566">
    <property type="entry name" value="Deoxyribonucleoside_kinase"/>
</dbReference>
<name>A0A916IQ19_9BURK</name>
<dbReference type="Proteomes" id="UP000672934">
    <property type="component" value="Unassembled WGS sequence"/>
</dbReference>